<comment type="similarity">
    <text evidence="2 6">Belongs to the class-I pyridoxal-phosphate-dependent aminotransferase family.</text>
</comment>
<evidence type="ECO:0000313" key="8">
    <source>
        <dbReference type="EMBL" id="KHD96925.1"/>
    </source>
</evidence>
<dbReference type="EC" id="2.6.1.-" evidence="6"/>
<dbReference type="Pfam" id="PF00155">
    <property type="entry name" value="Aminotran_1_2"/>
    <property type="match status" value="1"/>
</dbReference>
<evidence type="ECO:0000256" key="2">
    <source>
        <dbReference type="ARBA" id="ARBA00007441"/>
    </source>
</evidence>
<dbReference type="PROSITE" id="PS00105">
    <property type="entry name" value="AA_TRANSFER_CLASS_1"/>
    <property type="match status" value="1"/>
</dbReference>
<dbReference type="Gene3D" id="3.40.640.10">
    <property type="entry name" value="Type I PLP-dependent aspartate aminotransferase-like (Major domain)"/>
    <property type="match status" value="1"/>
</dbReference>
<dbReference type="PANTHER" id="PTHR46383">
    <property type="entry name" value="ASPARTATE AMINOTRANSFERASE"/>
    <property type="match status" value="1"/>
</dbReference>
<dbReference type="PANTHER" id="PTHR46383:SF2">
    <property type="entry name" value="AMINOTRANSFERASE"/>
    <property type="match status" value="1"/>
</dbReference>
<keyword evidence="3 6" id="KW-0032">Aminotransferase</keyword>
<dbReference type="AlphaFoldDB" id="A0A0A6VPF6"/>
<sequence>MPAHLPPRPSARSAVPPFRVMEILADVERLRAAGRDVVSLCAGEPSGGAPGPVARAAARVHARNEGLGYTPALGIEPLRRAVAGHYARWYGLDVRPEDVAITTGASGALVLTFLAAFDAGDRVAVCRPGYPAYRNTLAALGAEVVELDCGAATRFQPTPGMLDAAVAEHGPLQGLVVAGPANPTGTVLEPGELAALARWCAEHGTRLISDEIYHGIVHTAPEGGAPRDGGPYRGTSAWEHDRDAVVISSFSKYWGMTGWRLGWALLPRDLAAAVDALAGNLSLCPPAAAQHAAVEAFTPDAYAEADRAVEQFARSRSLLLDALPALRWGEVAPADGAFYLYADLGEQLERHGSSLEWCRRLLEAEAVAVVPGLDFDAARGHRAVRLSFAAGPDRVEEALTRILRFQSRP</sequence>
<dbReference type="Proteomes" id="UP000030466">
    <property type="component" value="Unassembled WGS sequence"/>
</dbReference>
<gene>
    <name evidence="8" type="ORF">GY22_12405</name>
</gene>
<dbReference type="InterPro" id="IPR015424">
    <property type="entry name" value="PyrdxlP-dep_Trfase"/>
</dbReference>
<dbReference type="PRINTS" id="PR00753">
    <property type="entry name" value="ACCSYNTHASE"/>
</dbReference>
<dbReference type="InterPro" id="IPR004838">
    <property type="entry name" value="NHTrfase_class1_PyrdxlP-BS"/>
</dbReference>
<evidence type="ECO:0000256" key="3">
    <source>
        <dbReference type="ARBA" id="ARBA00022576"/>
    </source>
</evidence>
<name>A0A0A6VPF6_KOCRO</name>
<dbReference type="InterPro" id="IPR015421">
    <property type="entry name" value="PyrdxlP-dep_Trfase_major"/>
</dbReference>
<comment type="cofactor">
    <cofactor evidence="1 6">
        <name>pyridoxal 5'-phosphate</name>
        <dbReference type="ChEBI" id="CHEBI:597326"/>
    </cofactor>
</comment>
<comment type="caution">
    <text evidence="8">The sequence shown here is derived from an EMBL/GenBank/DDBJ whole genome shotgun (WGS) entry which is preliminary data.</text>
</comment>
<keyword evidence="5" id="KW-0663">Pyridoxal phosphate</keyword>
<dbReference type="SUPFAM" id="SSF53383">
    <property type="entry name" value="PLP-dependent transferases"/>
    <property type="match status" value="1"/>
</dbReference>
<dbReference type="GO" id="GO:0008483">
    <property type="term" value="F:transaminase activity"/>
    <property type="evidence" value="ECO:0007669"/>
    <property type="project" value="UniProtKB-KW"/>
</dbReference>
<dbReference type="InterPro" id="IPR050596">
    <property type="entry name" value="AspAT/PAT-like"/>
</dbReference>
<dbReference type="RefSeq" id="WP_035928190.1">
    <property type="nucleotide sequence ID" value="NZ_JSUH01000011.1"/>
</dbReference>
<evidence type="ECO:0000256" key="5">
    <source>
        <dbReference type="ARBA" id="ARBA00022898"/>
    </source>
</evidence>
<protein>
    <recommendedName>
        <fullName evidence="6">Aminotransferase</fullName>
        <ecNumber evidence="6">2.6.1.-</ecNumber>
    </recommendedName>
</protein>
<keyword evidence="4 6" id="KW-0808">Transferase</keyword>
<keyword evidence="9" id="KW-1185">Reference proteome</keyword>
<reference evidence="8 9" key="1">
    <citation type="journal article" date="2003" name="Int. J. Syst. Evol. Microbiol.">
        <title>Kocuria polaris sp. nov., an orange-pigmented psychrophilic bacterium isolated from an Antarctic cyanobacterial mat sample.</title>
        <authorList>
            <person name="Reddy G.S."/>
            <person name="Prakash J.S."/>
            <person name="Prabahar V."/>
            <person name="Matsumoto G.I."/>
            <person name="Stackebrandt E."/>
            <person name="Shivaji S."/>
        </authorList>
    </citation>
    <scope>NUCLEOTIDE SEQUENCE [LARGE SCALE GENOMIC DNA]</scope>
    <source>
        <strain evidence="8 9">CMS 76or</strain>
    </source>
</reference>
<organism evidence="8 9">
    <name type="scientific">Kocuria rosea subsp. polaris</name>
    <dbReference type="NCBI Taxonomy" id="136273"/>
    <lineage>
        <taxon>Bacteria</taxon>
        <taxon>Bacillati</taxon>
        <taxon>Actinomycetota</taxon>
        <taxon>Actinomycetes</taxon>
        <taxon>Micrococcales</taxon>
        <taxon>Micrococcaceae</taxon>
        <taxon>Kocuria</taxon>
    </lineage>
</organism>
<feature type="domain" description="Aminotransferase class I/classII large" evidence="7">
    <location>
        <begin position="36"/>
        <end position="402"/>
    </location>
</feature>
<evidence type="ECO:0000256" key="6">
    <source>
        <dbReference type="RuleBase" id="RU000481"/>
    </source>
</evidence>
<evidence type="ECO:0000259" key="7">
    <source>
        <dbReference type="Pfam" id="PF00155"/>
    </source>
</evidence>
<dbReference type="GO" id="GO:0030170">
    <property type="term" value="F:pyridoxal phosphate binding"/>
    <property type="evidence" value="ECO:0007669"/>
    <property type="project" value="InterPro"/>
</dbReference>
<evidence type="ECO:0000256" key="1">
    <source>
        <dbReference type="ARBA" id="ARBA00001933"/>
    </source>
</evidence>
<proteinExistence type="inferred from homology"/>
<dbReference type="OrthoDB" id="4436468at2"/>
<evidence type="ECO:0000256" key="4">
    <source>
        <dbReference type="ARBA" id="ARBA00022679"/>
    </source>
</evidence>
<dbReference type="GO" id="GO:0006520">
    <property type="term" value="P:amino acid metabolic process"/>
    <property type="evidence" value="ECO:0007669"/>
    <property type="project" value="InterPro"/>
</dbReference>
<dbReference type="InterPro" id="IPR004839">
    <property type="entry name" value="Aminotransferase_I/II_large"/>
</dbReference>
<dbReference type="CDD" id="cd00609">
    <property type="entry name" value="AAT_like"/>
    <property type="match status" value="1"/>
</dbReference>
<evidence type="ECO:0000313" key="9">
    <source>
        <dbReference type="Proteomes" id="UP000030466"/>
    </source>
</evidence>
<dbReference type="EMBL" id="JSUH01000011">
    <property type="protein sequence ID" value="KHD96925.1"/>
    <property type="molecule type" value="Genomic_DNA"/>
</dbReference>
<accession>A0A0A6VPF6</accession>